<feature type="region of interest" description="Disordered" evidence="1">
    <location>
        <begin position="80"/>
        <end position="100"/>
    </location>
</feature>
<dbReference type="Proteomes" id="UP001597463">
    <property type="component" value="Unassembled WGS sequence"/>
</dbReference>
<evidence type="ECO:0000313" key="2">
    <source>
        <dbReference type="EMBL" id="MFD2754091.1"/>
    </source>
</evidence>
<comment type="caution">
    <text evidence="2">The sequence shown here is derived from an EMBL/GenBank/DDBJ whole genome shotgun (WGS) entry which is preliminary data.</text>
</comment>
<organism evidence="2 3">
    <name type="scientific">Comamonas terrae</name>
    <dbReference type="NCBI Taxonomy" id="673548"/>
    <lineage>
        <taxon>Bacteria</taxon>
        <taxon>Pseudomonadati</taxon>
        <taxon>Pseudomonadota</taxon>
        <taxon>Betaproteobacteria</taxon>
        <taxon>Burkholderiales</taxon>
        <taxon>Comamonadaceae</taxon>
        <taxon>Comamonas</taxon>
    </lineage>
</organism>
<feature type="region of interest" description="Disordered" evidence="1">
    <location>
        <begin position="36"/>
        <end position="55"/>
    </location>
</feature>
<sequence>MNSSSKTPPRFVPTLTEVVPASIDPEAAALDAMEADLSAEPPSELAVPQNASAPGLQPVLHSSRLADAAAGVRGISAIPRNLPPLPDSLPPQQSLSGSGVMPAHAELSESVNADTIAPQVNVGDLDSVSDGQAQEAAAEHAPARTLAGDSQREPLSSEVFSEAEGPAALSLPEPALENSVAAGANAPLAPDADWNGPHAQQLREQLTQRLMHRVDQMLEERLREAISAVVEDQARSMALQLRKEVETLVRASLQQAVAQELASQLQWPPGPASS</sequence>
<proteinExistence type="predicted"/>
<gene>
    <name evidence="2" type="ORF">ACFSW6_08315</name>
</gene>
<evidence type="ECO:0000256" key="1">
    <source>
        <dbReference type="SAM" id="MobiDB-lite"/>
    </source>
</evidence>
<dbReference type="RefSeq" id="WP_066470040.1">
    <property type="nucleotide sequence ID" value="NZ_BCNT01000001.1"/>
</dbReference>
<protein>
    <recommendedName>
        <fullName evidence="4">DUF2486 family protein</fullName>
    </recommendedName>
</protein>
<evidence type="ECO:0000313" key="3">
    <source>
        <dbReference type="Proteomes" id="UP001597463"/>
    </source>
</evidence>
<keyword evidence="3" id="KW-1185">Reference proteome</keyword>
<feature type="region of interest" description="Disordered" evidence="1">
    <location>
        <begin position="122"/>
        <end position="166"/>
    </location>
</feature>
<feature type="compositionally biased region" description="Low complexity" evidence="1">
    <location>
        <begin position="90"/>
        <end position="99"/>
    </location>
</feature>
<accession>A0ABW5UKD9</accession>
<name>A0ABW5UKD9_9BURK</name>
<evidence type="ECO:0008006" key="4">
    <source>
        <dbReference type="Google" id="ProtNLM"/>
    </source>
</evidence>
<reference evidence="3" key="1">
    <citation type="journal article" date="2019" name="Int. J. Syst. Evol. Microbiol.">
        <title>The Global Catalogue of Microorganisms (GCM) 10K type strain sequencing project: providing services to taxonomists for standard genome sequencing and annotation.</title>
        <authorList>
            <consortium name="The Broad Institute Genomics Platform"/>
            <consortium name="The Broad Institute Genome Sequencing Center for Infectious Disease"/>
            <person name="Wu L."/>
            <person name="Ma J."/>
        </authorList>
    </citation>
    <scope>NUCLEOTIDE SEQUENCE [LARGE SCALE GENOMIC DNA]</scope>
    <source>
        <strain evidence="3">TISTR 1906</strain>
    </source>
</reference>
<dbReference type="EMBL" id="JBHUMV010000003">
    <property type="protein sequence ID" value="MFD2754091.1"/>
    <property type="molecule type" value="Genomic_DNA"/>
</dbReference>